<feature type="domain" description="Indole-3-glycerol phosphate synthase" evidence="10">
    <location>
        <begin position="5"/>
        <end position="247"/>
    </location>
</feature>
<evidence type="ECO:0000256" key="6">
    <source>
        <dbReference type="ARBA" id="ARBA00022822"/>
    </source>
</evidence>
<accession>A0A078MH07</accession>
<dbReference type="SUPFAM" id="SSF51366">
    <property type="entry name" value="Ribulose-phoshate binding barrel"/>
    <property type="match status" value="1"/>
</dbReference>
<gene>
    <name evidence="9 11" type="primary">trpC</name>
    <name evidence="11" type="ORF">BN1050_02076</name>
</gene>
<dbReference type="UniPathway" id="UPA00035">
    <property type="reaction ID" value="UER00043"/>
</dbReference>
<name>A0A078MH07_9BACL</name>
<dbReference type="AlphaFoldDB" id="A0A078MH07"/>
<keyword evidence="5 9" id="KW-0210">Decarboxylase</keyword>
<proteinExistence type="inferred from homology"/>
<dbReference type="GO" id="GO:0000162">
    <property type="term" value="P:L-tryptophan biosynthetic process"/>
    <property type="evidence" value="ECO:0007669"/>
    <property type="project" value="UniProtKB-UniRule"/>
</dbReference>
<dbReference type="PANTHER" id="PTHR22854">
    <property type="entry name" value="TRYPTOPHAN BIOSYNTHESIS PROTEIN"/>
    <property type="match status" value="1"/>
</dbReference>
<evidence type="ECO:0000256" key="2">
    <source>
        <dbReference type="ARBA" id="ARBA00004696"/>
    </source>
</evidence>
<evidence type="ECO:0000259" key="10">
    <source>
        <dbReference type="Pfam" id="PF00218"/>
    </source>
</evidence>
<sequence>MTILQKILATKAEEIAQFPNDFPKRTAPLVPFYTVGEPNLAIIAEIKRASPSKGIINADVDPVKQALLYEQAGARAISVLTDEQYFKGTMQDMVAVKEAVAISVLNKDFIISTKQIDRAYAYGADMILLIVAALDDDNLQKLYHYARNLQLDVLVETHNEQEFERAIALGARIIGINHRNLHDFSVDLTISATILANFTKQHEMIIAESGIVTTQDAAQLAKAQIDGLLIGETLMRTTAPEALIKQLQVTRHAH</sequence>
<organism evidence="11">
    <name type="scientific">Metalysinibacillus saudimassiliensis</name>
    <dbReference type="NCBI Taxonomy" id="1461583"/>
    <lineage>
        <taxon>Bacteria</taxon>
        <taxon>Bacillati</taxon>
        <taxon>Bacillota</taxon>
        <taxon>Bacilli</taxon>
        <taxon>Bacillales</taxon>
        <taxon>Caryophanaceae</taxon>
        <taxon>Metalysinibacillus</taxon>
    </lineage>
</organism>
<dbReference type="GO" id="GO:0004640">
    <property type="term" value="F:phosphoribosylanthranilate isomerase activity"/>
    <property type="evidence" value="ECO:0007669"/>
    <property type="project" value="TreeGrafter"/>
</dbReference>
<dbReference type="EMBL" id="LN483076">
    <property type="protein sequence ID" value="CEA04667.1"/>
    <property type="molecule type" value="Genomic_DNA"/>
</dbReference>
<dbReference type="NCBIfam" id="NF001377">
    <property type="entry name" value="PRK00278.2-4"/>
    <property type="match status" value="1"/>
</dbReference>
<evidence type="ECO:0000256" key="5">
    <source>
        <dbReference type="ARBA" id="ARBA00022793"/>
    </source>
</evidence>
<keyword evidence="6 9" id="KW-0822">Tryptophan biosynthesis</keyword>
<dbReference type="InterPro" id="IPR045186">
    <property type="entry name" value="Indole-3-glycerol_P_synth"/>
</dbReference>
<dbReference type="HOGENOM" id="CLU_034247_2_1_9"/>
<dbReference type="Pfam" id="PF00218">
    <property type="entry name" value="IGPS"/>
    <property type="match status" value="1"/>
</dbReference>
<evidence type="ECO:0000313" key="11">
    <source>
        <dbReference type="EMBL" id="CEA04667.1"/>
    </source>
</evidence>
<dbReference type="GO" id="GO:0004425">
    <property type="term" value="F:indole-3-glycerol-phosphate synthase activity"/>
    <property type="evidence" value="ECO:0007669"/>
    <property type="project" value="UniProtKB-UniRule"/>
</dbReference>
<dbReference type="CDD" id="cd00331">
    <property type="entry name" value="IGPS"/>
    <property type="match status" value="1"/>
</dbReference>
<dbReference type="InterPro" id="IPR001468">
    <property type="entry name" value="Indole-3-GlycerolPSynthase_CS"/>
</dbReference>
<dbReference type="InterPro" id="IPR013785">
    <property type="entry name" value="Aldolase_TIM"/>
</dbReference>
<reference evidence="11" key="1">
    <citation type="submission" date="2014-07" db="EMBL/GenBank/DDBJ databases">
        <authorList>
            <person name="Urmite Genomes Urmite Genomes"/>
        </authorList>
    </citation>
    <scope>NUCLEOTIDE SEQUENCE</scope>
    <source>
        <strain evidence="11">13S34_air</strain>
    </source>
</reference>
<dbReference type="HAMAP" id="MF_00134_B">
    <property type="entry name" value="IGPS_B"/>
    <property type="match status" value="1"/>
</dbReference>
<comment type="catalytic activity">
    <reaction evidence="1 9">
        <text>1-(2-carboxyphenylamino)-1-deoxy-D-ribulose 5-phosphate + H(+) = (1S,2R)-1-C-(indol-3-yl)glycerol 3-phosphate + CO2 + H2O</text>
        <dbReference type="Rhea" id="RHEA:23476"/>
        <dbReference type="ChEBI" id="CHEBI:15377"/>
        <dbReference type="ChEBI" id="CHEBI:15378"/>
        <dbReference type="ChEBI" id="CHEBI:16526"/>
        <dbReference type="ChEBI" id="CHEBI:58613"/>
        <dbReference type="ChEBI" id="CHEBI:58866"/>
        <dbReference type="EC" id="4.1.1.48"/>
    </reaction>
</comment>
<comment type="similarity">
    <text evidence="3 9">Belongs to the TrpC family.</text>
</comment>
<dbReference type="EC" id="4.1.1.48" evidence="9"/>
<keyword evidence="4 9" id="KW-0028">Amino-acid biosynthesis</keyword>
<evidence type="ECO:0000256" key="1">
    <source>
        <dbReference type="ARBA" id="ARBA00001633"/>
    </source>
</evidence>
<keyword evidence="7 9" id="KW-0057">Aromatic amino acid biosynthesis</keyword>
<comment type="pathway">
    <text evidence="2 9">Amino-acid biosynthesis; L-tryptophan biosynthesis; L-tryptophan from chorismate: step 4/5.</text>
</comment>
<protein>
    <recommendedName>
        <fullName evidence="9">Indole-3-glycerol phosphate synthase</fullName>
        <shortName evidence="9">IGPS</shortName>
        <ecNumber evidence="9">4.1.1.48</ecNumber>
    </recommendedName>
</protein>
<keyword evidence="8 9" id="KW-0456">Lyase</keyword>
<dbReference type="InterPro" id="IPR011060">
    <property type="entry name" value="RibuloseP-bd_barrel"/>
</dbReference>
<dbReference type="PANTHER" id="PTHR22854:SF2">
    <property type="entry name" value="INDOLE-3-GLYCEROL-PHOSPHATE SYNTHASE"/>
    <property type="match status" value="1"/>
</dbReference>
<dbReference type="PATRIC" id="fig|1461583.4.peg.2000"/>
<evidence type="ECO:0000256" key="4">
    <source>
        <dbReference type="ARBA" id="ARBA00022605"/>
    </source>
</evidence>
<dbReference type="InterPro" id="IPR013798">
    <property type="entry name" value="Indole-3-glycerol_P_synth_dom"/>
</dbReference>
<dbReference type="PROSITE" id="PS00614">
    <property type="entry name" value="IGPS"/>
    <property type="match status" value="1"/>
</dbReference>
<evidence type="ECO:0000256" key="8">
    <source>
        <dbReference type="ARBA" id="ARBA00023239"/>
    </source>
</evidence>
<evidence type="ECO:0000256" key="7">
    <source>
        <dbReference type="ARBA" id="ARBA00023141"/>
    </source>
</evidence>
<dbReference type="Gene3D" id="3.20.20.70">
    <property type="entry name" value="Aldolase class I"/>
    <property type="match status" value="1"/>
</dbReference>
<evidence type="ECO:0000256" key="9">
    <source>
        <dbReference type="HAMAP-Rule" id="MF_00134"/>
    </source>
</evidence>
<evidence type="ECO:0000256" key="3">
    <source>
        <dbReference type="ARBA" id="ARBA00008737"/>
    </source>
</evidence>
<dbReference type="FunFam" id="3.20.20.70:FF:000024">
    <property type="entry name" value="Indole-3-glycerol phosphate synthase"/>
    <property type="match status" value="1"/>
</dbReference>